<dbReference type="InterPro" id="IPR050300">
    <property type="entry name" value="GDXG_lipolytic_enzyme"/>
</dbReference>
<dbReference type="InParanoid" id="F1ZCY3"/>
<dbReference type="EMBL" id="AEWJ01000065">
    <property type="protein sequence ID" value="EGD57530.1"/>
    <property type="molecule type" value="Genomic_DNA"/>
</dbReference>
<dbReference type="Gene3D" id="3.40.50.1820">
    <property type="entry name" value="alpha/beta hydrolase"/>
    <property type="match status" value="1"/>
</dbReference>
<dbReference type="SUPFAM" id="SSF53474">
    <property type="entry name" value="alpha/beta-Hydrolases"/>
    <property type="match status" value="1"/>
</dbReference>
<gene>
    <name evidence="3" type="ORF">Y88_3840</name>
</gene>
<feature type="domain" description="BD-FAE-like" evidence="2">
    <location>
        <begin position="17"/>
        <end position="119"/>
    </location>
</feature>
<evidence type="ECO:0000313" key="3">
    <source>
        <dbReference type="EMBL" id="EGD57530.1"/>
    </source>
</evidence>
<keyword evidence="4" id="KW-1185">Reference proteome</keyword>
<evidence type="ECO:0000256" key="1">
    <source>
        <dbReference type="ARBA" id="ARBA00022801"/>
    </source>
</evidence>
<sequence length="259" mass="27621">MVYGSDPVQAIDFYEPLPAAQSGASPLIVFVHGGAWSMGSRENATGNAKIVHFTSKGIAFATIGYRLVPDSRVEDQASDVAHAIARLLAEAERLHIDRRRVILMGHSAGAHLVALVGTDPRWLDATGLSFAALRGVVAIDGAAYDVPEQLRAGAPLMRSLYRQAFGDDPERQQALSPLRQSNAPNAANWLLLHVDRPDGTRQTEALAAALRRAGSSVDVVALPGQGLSGHVASNRRLGIPDYPGTKAVDDWLDRVLATP</sequence>
<dbReference type="HOGENOM" id="CLU_012494_4_1_5"/>
<accession>F1ZCY3</accession>
<organism evidence="3 4">
    <name type="scientific">Novosphingobium nitrogenifigens DSM 19370</name>
    <dbReference type="NCBI Taxonomy" id="983920"/>
    <lineage>
        <taxon>Bacteria</taxon>
        <taxon>Pseudomonadati</taxon>
        <taxon>Pseudomonadota</taxon>
        <taxon>Alphaproteobacteria</taxon>
        <taxon>Sphingomonadales</taxon>
        <taxon>Sphingomonadaceae</taxon>
        <taxon>Novosphingobium</taxon>
    </lineage>
</organism>
<dbReference type="GO" id="GO:0016787">
    <property type="term" value="F:hydrolase activity"/>
    <property type="evidence" value="ECO:0007669"/>
    <property type="project" value="UniProtKB-KW"/>
</dbReference>
<evidence type="ECO:0000313" key="4">
    <source>
        <dbReference type="Proteomes" id="UP000004728"/>
    </source>
</evidence>
<reference evidence="3 4" key="1">
    <citation type="journal article" date="2012" name="J. Bacteriol.">
        <title>Draft Genome Sequence of Novosphingobium nitrogenifigens Y88T.</title>
        <authorList>
            <person name="Strabala T.J."/>
            <person name="Macdonald L."/>
            <person name="Liu V."/>
            <person name="Smit A.M."/>
        </authorList>
    </citation>
    <scope>NUCLEOTIDE SEQUENCE [LARGE SCALE GENOMIC DNA]</scope>
    <source>
        <strain evidence="3 4">DSM 19370</strain>
    </source>
</reference>
<dbReference type="AlphaFoldDB" id="F1ZCY3"/>
<protein>
    <submittedName>
        <fullName evidence="3">LipQ</fullName>
    </submittedName>
</protein>
<name>F1ZCY3_9SPHN</name>
<dbReference type="STRING" id="983920.Y88_3840"/>
<proteinExistence type="predicted"/>
<dbReference type="PANTHER" id="PTHR48081">
    <property type="entry name" value="AB HYDROLASE SUPERFAMILY PROTEIN C4A8.06C"/>
    <property type="match status" value="1"/>
</dbReference>
<dbReference type="InterPro" id="IPR049492">
    <property type="entry name" value="BD-FAE-like_dom"/>
</dbReference>
<dbReference type="InterPro" id="IPR029058">
    <property type="entry name" value="AB_hydrolase_fold"/>
</dbReference>
<evidence type="ECO:0000259" key="2">
    <source>
        <dbReference type="Pfam" id="PF20434"/>
    </source>
</evidence>
<dbReference type="Pfam" id="PF20434">
    <property type="entry name" value="BD-FAE"/>
    <property type="match status" value="1"/>
</dbReference>
<dbReference type="PANTHER" id="PTHR48081:SF33">
    <property type="entry name" value="KYNURENINE FORMAMIDASE"/>
    <property type="match status" value="1"/>
</dbReference>
<dbReference type="Proteomes" id="UP000004728">
    <property type="component" value="Unassembled WGS sequence"/>
</dbReference>
<comment type="caution">
    <text evidence="3">The sequence shown here is derived from an EMBL/GenBank/DDBJ whole genome shotgun (WGS) entry which is preliminary data.</text>
</comment>
<keyword evidence="1" id="KW-0378">Hydrolase</keyword>
<dbReference type="eggNOG" id="COG0657">
    <property type="taxonomic scope" value="Bacteria"/>
</dbReference>